<sequence length="44" mass="5163">MDEENCKMQKLFKLSEDSREKLLDDKSDYLDLIAYNCEVGTDES</sequence>
<dbReference type="AlphaFoldDB" id="A0A915J9L4"/>
<name>A0A915J9L4_ROMCU</name>
<protein>
    <submittedName>
        <fullName evidence="2">Uncharacterized protein</fullName>
    </submittedName>
</protein>
<keyword evidence="1" id="KW-1185">Reference proteome</keyword>
<organism evidence="1 2">
    <name type="scientific">Romanomermis culicivorax</name>
    <name type="common">Nematode worm</name>
    <dbReference type="NCBI Taxonomy" id="13658"/>
    <lineage>
        <taxon>Eukaryota</taxon>
        <taxon>Metazoa</taxon>
        <taxon>Ecdysozoa</taxon>
        <taxon>Nematoda</taxon>
        <taxon>Enoplea</taxon>
        <taxon>Dorylaimia</taxon>
        <taxon>Mermithida</taxon>
        <taxon>Mermithoidea</taxon>
        <taxon>Mermithidae</taxon>
        <taxon>Romanomermis</taxon>
    </lineage>
</organism>
<accession>A0A915J9L4</accession>
<dbReference type="Proteomes" id="UP000887565">
    <property type="component" value="Unplaced"/>
</dbReference>
<evidence type="ECO:0000313" key="1">
    <source>
        <dbReference type="Proteomes" id="UP000887565"/>
    </source>
</evidence>
<reference evidence="2" key="1">
    <citation type="submission" date="2022-11" db="UniProtKB">
        <authorList>
            <consortium name="WormBaseParasite"/>
        </authorList>
    </citation>
    <scope>IDENTIFICATION</scope>
</reference>
<dbReference type="WBParaSite" id="nRc.2.0.1.t23178-RA">
    <property type="protein sequence ID" value="nRc.2.0.1.t23178-RA"/>
    <property type="gene ID" value="nRc.2.0.1.g23178"/>
</dbReference>
<proteinExistence type="predicted"/>
<evidence type="ECO:0000313" key="2">
    <source>
        <dbReference type="WBParaSite" id="nRc.2.0.1.t23178-RA"/>
    </source>
</evidence>